<feature type="compositionally biased region" description="Polar residues" evidence="2">
    <location>
        <begin position="961"/>
        <end position="978"/>
    </location>
</feature>
<feature type="region of interest" description="Disordered" evidence="2">
    <location>
        <begin position="782"/>
        <end position="807"/>
    </location>
</feature>
<feature type="compositionally biased region" description="Basic and acidic residues" evidence="2">
    <location>
        <begin position="797"/>
        <end position="807"/>
    </location>
</feature>
<feature type="compositionally biased region" description="Polar residues" evidence="2">
    <location>
        <begin position="786"/>
        <end position="796"/>
    </location>
</feature>
<dbReference type="RefSeq" id="XP_049136016.1">
    <property type="nucleotide sequence ID" value="XM_049280059.1"/>
</dbReference>
<accession>A0A9Q8SCG0</accession>
<evidence type="ECO:0000313" key="4">
    <source>
        <dbReference type="Proteomes" id="UP000830671"/>
    </source>
</evidence>
<reference evidence="3" key="1">
    <citation type="journal article" date="2021" name="Mol. Plant Microbe Interact.">
        <title>Complete Genome Sequence of the Plant-Pathogenic Fungus Colletotrichum lupini.</title>
        <authorList>
            <person name="Baroncelli R."/>
            <person name="Pensec F."/>
            <person name="Da Lio D."/>
            <person name="Boufleur T."/>
            <person name="Vicente I."/>
            <person name="Sarrocco S."/>
            <person name="Picot A."/>
            <person name="Baraldi E."/>
            <person name="Sukno S."/>
            <person name="Thon M."/>
            <person name="Le Floch G."/>
        </authorList>
    </citation>
    <scope>NUCLEOTIDE SEQUENCE</scope>
    <source>
        <strain evidence="3">IMI 504893</strain>
    </source>
</reference>
<evidence type="ECO:0000256" key="1">
    <source>
        <dbReference type="SAM" id="Coils"/>
    </source>
</evidence>
<proteinExistence type="predicted"/>
<feature type="region of interest" description="Disordered" evidence="2">
    <location>
        <begin position="961"/>
        <end position="1087"/>
    </location>
</feature>
<evidence type="ECO:0000256" key="2">
    <source>
        <dbReference type="SAM" id="MobiDB-lite"/>
    </source>
</evidence>
<sequence length="1539" mass="170474">MLNILPLSSRSLGTYGRVSSHLSPSPSWWYMNSVHPILSPFSELVKSPHAPEGMNKVCSSRALAFLRLPEDFSCLSSPLALPTSPSFFPNFFLPIHLRPSISTLTHTYLAIFLSTLLLEFHHENTLEIPSVQIHTSSLRLQKVPSGCLLGFSARQYRWLFKELQKTTTQLLRLSTDFELASGHQGFFLRSPPNESTSLLDLLNSLQITGSIASTILQKKGTHLLQHPTIPKAVWLESLCLIPSPNLPVSNGFSSLTDQPKWVGGWVFDTVHRSSDLTELTFHFTLPISVRILLKISRVRLLKGLVWAAPAFSEDINFFFTLLCSSSPSHHQSRNIPRVFPHTSTLPFVSYYILHAHTSQFNPSRVVKMADSGSARSRAGRGGVCLAEHSPQFAATREPFRTTPSSSSDSTVRNAGSPSDVFAADLSNQNSQLNHKSYQLPQPPKFQPTNLTSTKSQDQESNQKPSRTISQHPPHFSTGKASFPSERTALATPTGRSAVQPNTLGHRSGPLPSSTSIRDFEGTPSAKTPGHHTPGSLNNDTRRIQQHPAPVEDKTKLKPTSELTKTNKIIAKMATHCHIDGPLAGPLRESRRSELARDHFPSSPFFFVQAGIMTTQQAIRRTPGIPANIANDLCDGLQVYSQKVNDILRQAVNEVADIKIDLEYNDKVLCSNKLEASIISEEREQLKRDVAEIHRKYEELEDRLARYHVEQENHKNTVLEFLARLDPRNDEENGDREQIVAELLQTLKDFMDRPSSRWMHGERENSSKAIAILSTESIAALEKENHPQSAKRLQQSQDARRAPGSESHEMIPTLDNALQPFYHQQNIPGFPPAHNAPSTSFPGMYGPGRRSGDNRTISSAGWTRASSGTPTQYTGSYSQTRDIQNGFSGGYQQPNGFEGPSNHRGRFNMPSRPGTAMGHRGSFRPNAPEFHPGMYGNADNSGFHNDTSYNMSYGSGSNAGSRHNFNGGSTPFRSPTTRSAGHYGNFEGPGGGFPRPPPLVPSGRQISHGSQYGMGSSHMGYSNDYSMVPQRTRSHGPNSSGNSHHTANIRQQGAFSPGPFGQGGHGPSHAVTSPLAPGNGFSEDEGGDNERYARALEGFASNVDLSILSRSNDVAILRYMMKLYAPFSEQQAWSYIRQHMNDPMSRACLISRTMIDLLINRIFTFEAWEGFSVDADRQLREIRHEMNNLPAGQGGALQLCIDRVASLVNSCINHERYDAYRNHRIEYFQAELREMLSPLLLPESEGGPDLERADEALCQMCEKAWSISAKMFTSRWTFEFRFPDTGARFNTGTMVGIAPNIGPQLLQAEHWRVQLVVTPVITVRNDTVGGFTPDQLRCISLCVLSSPMKLSLYNEEAAVRLTTHDTPNKSGTLNSAKVAFRELSYRAIIVTITIISKALTDTEKAVPPTGKVLNTKRTVPPPKKTTKSLNDLWEFTTWTSSPSKHVGVFGHAPPTPSAPLEPTCERPLEHLGKLGMDTQKLGSGLALNFEERCVAAEGLDLAQRKLAIENEEGLCVYRTTMLHFKVSDMEIWFSPQLSNH</sequence>
<feature type="coiled-coil region" evidence="1">
    <location>
        <begin position="675"/>
        <end position="716"/>
    </location>
</feature>
<feature type="compositionally biased region" description="Polar residues" evidence="2">
    <location>
        <begin position="493"/>
        <end position="516"/>
    </location>
</feature>
<feature type="compositionally biased region" description="Polar residues" evidence="2">
    <location>
        <begin position="1003"/>
        <end position="1030"/>
    </location>
</feature>
<organism evidence="3 4">
    <name type="scientific">Colletotrichum lupini</name>
    <dbReference type="NCBI Taxonomy" id="145971"/>
    <lineage>
        <taxon>Eukaryota</taxon>
        <taxon>Fungi</taxon>
        <taxon>Dikarya</taxon>
        <taxon>Ascomycota</taxon>
        <taxon>Pezizomycotina</taxon>
        <taxon>Sordariomycetes</taxon>
        <taxon>Hypocreomycetidae</taxon>
        <taxon>Glomerellales</taxon>
        <taxon>Glomerellaceae</taxon>
        <taxon>Colletotrichum</taxon>
        <taxon>Colletotrichum acutatum species complex</taxon>
    </lineage>
</organism>
<feature type="compositionally biased region" description="Polar residues" evidence="2">
    <location>
        <begin position="401"/>
        <end position="416"/>
    </location>
</feature>
<keyword evidence="1" id="KW-0175">Coiled coil</keyword>
<feature type="region of interest" description="Disordered" evidence="2">
    <location>
        <begin position="392"/>
        <end position="561"/>
    </location>
</feature>
<feature type="region of interest" description="Disordered" evidence="2">
    <location>
        <begin position="833"/>
        <end position="876"/>
    </location>
</feature>
<dbReference type="GeneID" id="73335069"/>
<name>A0A9Q8SCG0_9PEZI</name>
<protein>
    <submittedName>
        <fullName evidence="3">Uncharacterized protein</fullName>
    </submittedName>
</protein>
<keyword evidence="4" id="KW-1185">Reference proteome</keyword>
<feature type="compositionally biased region" description="Polar residues" evidence="2">
    <location>
        <begin position="446"/>
        <end position="470"/>
    </location>
</feature>
<feature type="compositionally biased region" description="Low complexity" evidence="2">
    <location>
        <begin position="1034"/>
        <end position="1044"/>
    </location>
</feature>
<evidence type="ECO:0000313" key="3">
    <source>
        <dbReference type="EMBL" id="UQC74366.1"/>
    </source>
</evidence>
<feature type="compositionally biased region" description="Polar residues" evidence="2">
    <location>
        <begin position="425"/>
        <end position="439"/>
    </location>
</feature>
<dbReference type="KEGG" id="clup:CLUP02_01014"/>
<feature type="compositionally biased region" description="Polar residues" evidence="2">
    <location>
        <begin position="853"/>
        <end position="876"/>
    </location>
</feature>
<gene>
    <name evidence="3" type="ORF">CLUP02_01014</name>
</gene>
<dbReference type="Proteomes" id="UP000830671">
    <property type="component" value="Chromosome 1"/>
</dbReference>
<dbReference type="EMBL" id="CP019471">
    <property type="protein sequence ID" value="UQC74366.1"/>
    <property type="molecule type" value="Genomic_DNA"/>
</dbReference>